<evidence type="ECO:0000313" key="3">
    <source>
        <dbReference type="Proteomes" id="UP000835052"/>
    </source>
</evidence>
<evidence type="ECO:0000313" key="2">
    <source>
        <dbReference type="EMBL" id="CAD6192366.1"/>
    </source>
</evidence>
<feature type="transmembrane region" description="Helical" evidence="1">
    <location>
        <begin position="163"/>
        <end position="180"/>
    </location>
</feature>
<keyword evidence="3" id="KW-1185">Reference proteome</keyword>
<reference evidence="2" key="1">
    <citation type="submission" date="2020-10" db="EMBL/GenBank/DDBJ databases">
        <authorList>
            <person name="Kikuchi T."/>
        </authorList>
    </citation>
    <scope>NUCLEOTIDE SEQUENCE</scope>
    <source>
        <strain evidence="2">NKZ352</strain>
    </source>
</reference>
<keyword evidence="1" id="KW-1133">Transmembrane helix</keyword>
<organism evidence="2 3">
    <name type="scientific">Caenorhabditis auriculariae</name>
    <dbReference type="NCBI Taxonomy" id="2777116"/>
    <lineage>
        <taxon>Eukaryota</taxon>
        <taxon>Metazoa</taxon>
        <taxon>Ecdysozoa</taxon>
        <taxon>Nematoda</taxon>
        <taxon>Chromadorea</taxon>
        <taxon>Rhabditida</taxon>
        <taxon>Rhabditina</taxon>
        <taxon>Rhabditomorpha</taxon>
        <taxon>Rhabditoidea</taxon>
        <taxon>Rhabditidae</taxon>
        <taxon>Peloderinae</taxon>
        <taxon>Caenorhabditis</taxon>
    </lineage>
</organism>
<evidence type="ECO:0000256" key="1">
    <source>
        <dbReference type="SAM" id="Phobius"/>
    </source>
</evidence>
<name>A0A8S1H7A3_9PELO</name>
<protein>
    <submittedName>
        <fullName evidence="2">Uncharacterized protein</fullName>
    </submittedName>
</protein>
<comment type="caution">
    <text evidence="2">The sequence shown here is derived from an EMBL/GenBank/DDBJ whole genome shotgun (WGS) entry which is preliminary data.</text>
</comment>
<dbReference type="EMBL" id="CAJGYM010000027">
    <property type="protein sequence ID" value="CAD6192366.1"/>
    <property type="molecule type" value="Genomic_DNA"/>
</dbReference>
<feature type="transmembrane region" description="Helical" evidence="1">
    <location>
        <begin position="116"/>
        <end position="136"/>
    </location>
</feature>
<accession>A0A8S1H7A3</accession>
<keyword evidence="1" id="KW-0472">Membrane</keyword>
<dbReference type="AlphaFoldDB" id="A0A8S1H7A3"/>
<proteinExistence type="predicted"/>
<keyword evidence="1" id="KW-0812">Transmembrane</keyword>
<feature type="transmembrane region" description="Helical" evidence="1">
    <location>
        <begin position="39"/>
        <end position="59"/>
    </location>
</feature>
<gene>
    <name evidence="2" type="ORF">CAUJ_LOCUS8285</name>
</gene>
<sequence length="278" mass="30865">MLSEDSDDYIVRFNVVSIIDGFYEAYSYHQSYIPLTQCWASVGAIIVVFLATLTLSIVLKNSSRMIKAFQVFLALQIIVSCALSVYLAFCGLYGVLPYPILFNRLTSASHYRITGASLLFLLYLLMLEVAFCTFTMTRNALTASQITIFGLTHSQVMMITERVVWLVAASIILFSLYPIINCLEWDQDEAHNIAASVDVRSSSLVPPRFASSLAVASDNAQDYILIATSDVSCACGKKMKLRRVREVVSPRLEATARLEAKRGGTSDDDLSSRLLLYS</sequence>
<dbReference type="Proteomes" id="UP000835052">
    <property type="component" value="Unassembled WGS sequence"/>
</dbReference>
<feature type="transmembrane region" description="Helical" evidence="1">
    <location>
        <begin position="71"/>
        <end position="96"/>
    </location>
</feature>